<evidence type="ECO:0000256" key="4">
    <source>
        <dbReference type="ARBA" id="ARBA00049653"/>
    </source>
</evidence>
<dbReference type="InterPro" id="IPR041720">
    <property type="entry name" value="FbaB-like"/>
</dbReference>
<evidence type="ECO:0000256" key="1">
    <source>
        <dbReference type="ARBA" id="ARBA00013068"/>
    </source>
</evidence>
<dbReference type="Proteomes" id="UP000183253">
    <property type="component" value="Unassembled WGS sequence"/>
</dbReference>
<dbReference type="GO" id="GO:0006096">
    <property type="term" value="P:glycolytic process"/>
    <property type="evidence" value="ECO:0007669"/>
    <property type="project" value="UniProtKB-KW"/>
</dbReference>
<dbReference type="EC" id="4.1.2.13" evidence="1"/>
<dbReference type="InterPro" id="IPR013785">
    <property type="entry name" value="Aldolase_TIM"/>
</dbReference>
<dbReference type="SMART" id="SM01133">
    <property type="entry name" value="DeoC"/>
    <property type="match status" value="1"/>
</dbReference>
<dbReference type="RefSeq" id="WP_010259410.1">
    <property type="nucleotide sequence ID" value="NZ_CAEG01000001.1"/>
</dbReference>
<comment type="similarity">
    <text evidence="4">Belongs to the DeoC/FbaB aldolase family. FbaB subfamily.</text>
</comment>
<dbReference type="Pfam" id="PF01791">
    <property type="entry name" value="DeoC"/>
    <property type="match status" value="1"/>
</dbReference>
<dbReference type="STRING" id="1033731.SAMN05444145_101240"/>
<sequence>MSKTVQILGEQAGYYLSHVCRTIDKKSLYLPGPDTVDRIWTDSDRNIRTLGSLQWILSNGRLGGTGYVSILPVDQGIEHSAGASFAPNPAYFDPENIVKLAVEGGCNAVASTFGVLGSVARRYAHKIPFIVKLNHNELLSYPNTYDQILFGSVRDAWNMGAAAVGATIYFGSEQSRRQLVEIARAFDEAHELGMATILWCYLRNEGFKKEGVDYHASADLTGQADHLGVTIKADIVKQKLPANNGGFRAVGFGKTSDKVYTELTSDHPIDLCRYQVANGYMGRVGLINSGGESHGESDLKEAVTTAVINKRAGGMGLISGRKAFQRPMKEGVELLHAIQDVYLDDEVTIA</sequence>
<dbReference type="PANTHER" id="PTHR47916:SF4">
    <property type="entry name" value="FRUCTOSE-BISPHOSPHATE ALDOLASE CLASS 1"/>
    <property type="match status" value="1"/>
</dbReference>
<dbReference type="InterPro" id="IPR002915">
    <property type="entry name" value="DeoC/FbaB/LacD_aldolase"/>
</dbReference>
<dbReference type="EMBL" id="FNRI01000001">
    <property type="protein sequence ID" value="SDZ99575.1"/>
    <property type="molecule type" value="Genomic_DNA"/>
</dbReference>
<dbReference type="AlphaFoldDB" id="A0A1H3XJE7"/>
<organism evidence="5 6">
    <name type="scientific">Alistipes timonensis JC136</name>
    <dbReference type="NCBI Taxonomy" id="1033731"/>
    <lineage>
        <taxon>Bacteria</taxon>
        <taxon>Pseudomonadati</taxon>
        <taxon>Bacteroidota</taxon>
        <taxon>Bacteroidia</taxon>
        <taxon>Bacteroidales</taxon>
        <taxon>Rikenellaceae</taxon>
        <taxon>Alistipes</taxon>
    </lineage>
</organism>
<dbReference type="OrthoDB" id="9769559at2"/>
<dbReference type="CDD" id="cd00958">
    <property type="entry name" value="DhnA"/>
    <property type="match status" value="1"/>
</dbReference>
<keyword evidence="2" id="KW-0456">Lyase</keyword>
<evidence type="ECO:0000313" key="5">
    <source>
        <dbReference type="EMBL" id="SDZ99575.1"/>
    </source>
</evidence>
<dbReference type="NCBIfam" id="NF006707">
    <property type="entry name" value="PRK09250.1-4"/>
    <property type="match status" value="1"/>
</dbReference>
<reference evidence="5 6" key="1">
    <citation type="submission" date="2016-10" db="EMBL/GenBank/DDBJ databases">
        <authorList>
            <person name="de Groot N.N."/>
        </authorList>
    </citation>
    <scope>NUCLEOTIDE SEQUENCE [LARGE SCALE GENOMIC DNA]</scope>
    <source>
        <strain evidence="5 6">DSM 25383</strain>
    </source>
</reference>
<proteinExistence type="inferred from homology"/>
<evidence type="ECO:0000313" key="6">
    <source>
        <dbReference type="Proteomes" id="UP000183253"/>
    </source>
</evidence>
<evidence type="ECO:0000256" key="2">
    <source>
        <dbReference type="ARBA" id="ARBA00023239"/>
    </source>
</evidence>
<name>A0A1H3XJE7_9BACT</name>
<protein>
    <recommendedName>
        <fullName evidence="1">fructose-bisphosphate aldolase</fullName>
        <ecNumber evidence="1">4.1.2.13</ecNumber>
    </recommendedName>
</protein>
<dbReference type="InterPro" id="IPR050456">
    <property type="entry name" value="DeoC/FbaB_aldolase"/>
</dbReference>
<dbReference type="SUPFAM" id="SSF51569">
    <property type="entry name" value="Aldolase"/>
    <property type="match status" value="1"/>
</dbReference>
<keyword evidence="3" id="KW-0704">Schiff base</keyword>
<keyword evidence="6" id="KW-1185">Reference proteome</keyword>
<dbReference type="Gene3D" id="3.20.20.70">
    <property type="entry name" value="Aldolase class I"/>
    <property type="match status" value="1"/>
</dbReference>
<evidence type="ECO:0000256" key="3">
    <source>
        <dbReference type="ARBA" id="ARBA00023270"/>
    </source>
</evidence>
<accession>A0A1H3XJE7</accession>
<dbReference type="GO" id="GO:0004332">
    <property type="term" value="F:fructose-bisphosphate aldolase activity"/>
    <property type="evidence" value="ECO:0007669"/>
    <property type="project" value="UniProtKB-EC"/>
</dbReference>
<gene>
    <name evidence="5" type="ORF">SAMN05444145_101240</name>
</gene>
<dbReference type="PANTHER" id="PTHR47916">
    <property type="entry name" value="FRUCTOSE-BISPHOSPHATE ALDOLASE CLASS 1"/>
    <property type="match status" value="1"/>
</dbReference>